<dbReference type="Proteomes" id="UP000605201">
    <property type="component" value="Unassembled WGS sequence"/>
</dbReference>
<evidence type="ECO:0000259" key="1">
    <source>
        <dbReference type="Pfam" id="PF12728"/>
    </source>
</evidence>
<dbReference type="EMBL" id="JACNIG010000131">
    <property type="protein sequence ID" value="MBC8431315.1"/>
    <property type="molecule type" value="Genomic_DNA"/>
</dbReference>
<name>A0A8J6TQM7_9BACT</name>
<comment type="caution">
    <text evidence="2">The sequence shown here is derived from an EMBL/GenBank/DDBJ whole genome shotgun (WGS) entry which is preliminary data.</text>
</comment>
<sequence length="101" mass="11758">MKLIEYYTVNQVAEFFRVSRFCIVNEIRKGMIEAERFGRKKVVIHKTQVERLKTHRKTRRVRVKTLPLKPGEYYDIDQGAKALGITPSIIYAAIDLGKTNC</sequence>
<dbReference type="AlphaFoldDB" id="A0A8J6TQM7"/>
<accession>A0A8J6TQM7</accession>
<organism evidence="2 3">
    <name type="scientific">Candidatus Desulfatibia vada</name>
    <dbReference type="NCBI Taxonomy" id="2841696"/>
    <lineage>
        <taxon>Bacteria</taxon>
        <taxon>Pseudomonadati</taxon>
        <taxon>Thermodesulfobacteriota</taxon>
        <taxon>Desulfobacteria</taxon>
        <taxon>Desulfobacterales</taxon>
        <taxon>Desulfobacterales incertae sedis</taxon>
        <taxon>Candidatus Desulfatibia</taxon>
    </lineage>
</organism>
<dbReference type="Pfam" id="PF12728">
    <property type="entry name" value="HTH_17"/>
    <property type="match status" value="1"/>
</dbReference>
<protein>
    <submittedName>
        <fullName evidence="2">Helix-turn-helix domain-containing protein</fullName>
    </submittedName>
</protein>
<evidence type="ECO:0000313" key="2">
    <source>
        <dbReference type="EMBL" id="MBC8431315.1"/>
    </source>
</evidence>
<feature type="domain" description="Helix-turn-helix" evidence="1">
    <location>
        <begin position="6"/>
        <end position="54"/>
    </location>
</feature>
<dbReference type="InterPro" id="IPR041657">
    <property type="entry name" value="HTH_17"/>
</dbReference>
<proteinExistence type="predicted"/>
<evidence type="ECO:0000313" key="3">
    <source>
        <dbReference type="Proteomes" id="UP000605201"/>
    </source>
</evidence>
<gene>
    <name evidence="2" type="ORF">H8D96_05290</name>
</gene>
<reference evidence="2 3" key="1">
    <citation type="submission" date="2020-08" db="EMBL/GenBank/DDBJ databases">
        <title>Bridging the membrane lipid divide: bacteria of the FCB group superphylum have the potential to synthesize archaeal ether lipids.</title>
        <authorList>
            <person name="Villanueva L."/>
            <person name="Von Meijenfeldt F.A.B."/>
            <person name="Westbye A.B."/>
            <person name="Yadav S."/>
            <person name="Hopmans E.C."/>
            <person name="Dutilh B.E."/>
            <person name="Sinninghe Damste J.S."/>
        </authorList>
    </citation>
    <scope>NUCLEOTIDE SEQUENCE [LARGE SCALE GENOMIC DNA]</scope>
    <source>
        <strain evidence="2">NIOZ-UU17</strain>
    </source>
</reference>